<evidence type="ECO:0000313" key="3">
    <source>
        <dbReference type="EMBL" id="CAH0717739.1"/>
    </source>
</evidence>
<dbReference type="GO" id="GO:0003676">
    <property type="term" value="F:nucleic acid binding"/>
    <property type="evidence" value="ECO:0007669"/>
    <property type="project" value="InterPro"/>
</dbReference>
<sequence>MPRSMVFKSQSRQMIYNVYCYLKKASKGNMYDVQIMTCTAEATKSSVSTVRRVIKEAKAGSITGLRTPGKNRKGKKPITGVSNLDKGVIKRCIHNYHVKHQELPVMAKLVDELRSEINFKGSISSLRRIIRELGFKMRKAENKLSVLLEKTDLRLLRINYLKEMQQYRQEGRPIVYTYVYSTRLKAKNDNIVILYAASETGCVPNALLTFRSCAMTYEYYEKWIRSQLIPNLPENSVVVVDNAPYHNKQHESSPSSNSKKSVLQQWLTERQIPFTSEMYKPQLYQLIRMNEDKKFTIDLIMAEHNHTVLRLPPTHPDLNPIEIMWTTIMENVNNIKGQIYICMINSLIMEKVNEIGEEEWKNVCAKVISNEKEYAKCDKVVDELTDEIVVKPEQTSDNSSSESEDECISFQDTQDSSGSGDPLNTDTLCIVKEEAFEEEPMSDND</sequence>
<evidence type="ECO:0000259" key="2">
    <source>
        <dbReference type="Pfam" id="PF13358"/>
    </source>
</evidence>
<protein>
    <recommendedName>
        <fullName evidence="2">Tc1-like transposase DDE domain-containing protein</fullName>
    </recommendedName>
</protein>
<evidence type="ECO:0000313" key="4">
    <source>
        <dbReference type="Proteomes" id="UP000838878"/>
    </source>
</evidence>
<dbReference type="OrthoDB" id="2266637at2759"/>
<gene>
    <name evidence="3" type="ORF">BINO364_LOCUS4314</name>
</gene>
<dbReference type="AlphaFoldDB" id="A0A8J9UE79"/>
<feature type="domain" description="Tc1-like transposase DDE" evidence="2">
    <location>
        <begin position="216"/>
        <end position="334"/>
    </location>
</feature>
<dbReference type="InterPro" id="IPR038717">
    <property type="entry name" value="Tc1-like_DDE_dom"/>
</dbReference>
<feature type="non-terminal residue" evidence="3">
    <location>
        <position position="445"/>
    </location>
</feature>
<name>A0A8J9UE79_9NEOP</name>
<proteinExistence type="predicted"/>
<keyword evidence="4" id="KW-1185">Reference proteome</keyword>
<dbReference type="InterPro" id="IPR036397">
    <property type="entry name" value="RNaseH_sf"/>
</dbReference>
<dbReference type="PANTHER" id="PTHR33939:SF1">
    <property type="entry name" value="DUF4371 DOMAIN-CONTAINING PROTEIN"/>
    <property type="match status" value="1"/>
</dbReference>
<organism evidence="3 4">
    <name type="scientific">Brenthis ino</name>
    <name type="common">lesser marbled fritillary</name>
    <dbReference type="NCBI Taxonomy" id="405034"/>
    <lineage>
        <taxon>Eukaryota</taxon>
        <taxon>Metazoa</taxon>
        <taxon>Ecdysozoa</taxon>
        <taxon>Arthropoda</taxon>
        <taxon>Hexapoda</taxon>
        <taxon>Insecta</taxon>
        <taxon>Pterygota</taxon>
        <taxon>Neoptera</taxon>
        <taxon>Endopterygota</taxon>
        <taxon>Lepidoptera</taxon>
        <taxon>Glossata</taxon>
        <taxon>Ditrysia</taxon>
        <taxon>Papilionoidea</taxon>
        <taxon>Nymphalidae</taxon>
        <taxon>Heliconiinae</taxon>
        <taxon>Argynnini</taxon>
        <taxon>Brenthis</taxon>
    </lineage>
</organism>
<dbReference type="Pfam" id="PF13358">
    <property type="entry name" value="DDE_3"/>
    <property type="match status" value="1"/>
</dbReference>
<feature type="compositionally biased region" description="Polar residues" evidence="1">
    <location>
        <begin position="410"/>
        <end position="427"/>
    </location>
</feature>
<dbReference type="Proteomes" id="UP000838878">
    <property type="component" value="Chromosome 12"/>
</dbReference>
<dbReference type="EMBL" id="OV170232">
    <property type="protein sequence ID" value="CAH0717739.1"/>
    <property type="molecule type" value="Genomic_DNA"/>
</dbReference>
<feature type="compositionally biased region" description="Acidic residues" evidence="1">
    <location>
        <begin position="435"/>
        <end position="445"/>
    </location>
</feature>
<dbReference type="Gene3D" id="3.30.420.10">
    <property type="entry name" value="Ribonuclease H-like superfamily/Ribonuclease H"/>
    <property type="match status" value="1"/>
</dbReference>
<reference evidence="3" key="1">
    <citation type="submission" date="2021-12" db="EMBL/GenBank/DDBJ databases">
        <authorList>
            <person name="Martin H S."/>
        </authorList>
    </citation>
    <scope>NUCLEOTIDE SEQUENCE</scope>
</reference>
<evidence type="ECO:0000256" key="1">
    <source>
        <dbReference type="SAM" id="MobiDB-lite"/>
    </source>
</evidence>
<feature type="region of interest" description="Disordered" evidence="1">
    <location>
        <begin position="390"/>
        <end position="445"/>
    </location>
</feature>
<dbReference type="PANTHER" id="PTHR33939">
    <property type="entry name" value="PROTEIN CBG22215"/>
    <property type="match status" value="1"/>
</dbReference>
<accession>A0A8J9UE79</accession>